<dbReference type="Pfam" id="PF03401">
    <property type="entry name" value="TctC"/>
    <property type="match status" value="1"/>
</dbReference>
<name>A0A662Z718_9GAMM</name>
<evidence type="ECO:0000313" key="4">
    <source>
        <dbReference type="Proteomes" id="UP000243374"/>
    </source>
</evidence>
<evidence type="ECO:0000256" key="2">
    <source>
        <dbReference type="SAM" id="SignalP"/>
    </source>
</evidence>
<evidence type="ECO:0000313" key="3">
    <source>
        <dbReference type="EMBL" id="SFJ86793.1"/>
    </source>
</evidence>
<dbReference type="PANTHER" id="PTHR42928">
    <property type="entry name" value="TRICARBOXYLATE-BINDING PROTEIN"/>
    <property type="match status" value="1"/>
</dbReference>
<dbReference type="AlphaFoldDB" id="A0A662Z718"/>
<dbReference type="PANTHER" id="PTHR42928:SF5">
    <property type="entry name" value="BLR1237 PROTEIN"/>
    <property type="match status" value="1"/>
</dbReference>
<keyword evidence="2" id="KW-0732">Signal</keyword>
<dbReference type="Proteomes" id="UP000243374">
    <property type="component" value="Unassembled WGS sequence"/>
</dbReference>
<feature type="chain" id="PRO_5024994348" evidence="2">
    <location>
        <begin position="27"/>
        <end position="320"/>
    </location>
</feature>
<feature type="signal peptide" evidence="2">
    <location>
        <begin position="1"/>
        <end position="26"/>
    </location>
</feature>
<organism evidence="3 4">
    <name type="scientific">Succinivibrio dextrinosolvens</name>
    <dbReference type="NCBI Taxonomy" id="83771"/>
    <lineage>
        <taxon>Bacteria</taxon>
        <taxon>Pseudomonadati</taxon>
        <taxon>Pseudomonadota</taxon>
        <taxon>Gammaproteobacteria</taxon>
        <taxon>Aeromonadales</taxon>
        <taxon>Succinivibrionaceae</taxon>
        <taxon>Succinivibrio</taxon>
    </lineage>
</organism>
<protein>
    <submittedName>
        <fullName evidence="3">Tripartite-type tricarboxylate transporter, receptor component TctC</fullName>
    </submittedName>
</protein>
<accession>A0A662Z718</accession>
<dbReference type="Gene3D" id="3.40.190.150">
    <property type="entry name" value="Bordetella uptake gene, domain 1"/>
    <property type="match status" value="1"/>
</dbReference>
<comment type="similarity">
    <text evidence="1">Belongs to the UPF0065 (bug) family.</text>
</comment>
<dbReference type="RefSeq" id="WP_074839054.1">
    <property type="nucleotide sequence ID" value="NZ_CP047056.1"/>
</dbReference>
<reference evidence="3 4" key="1">
    <citation type="submission" date="2016-10" db="EMBL/GenBank/DDBJ databases">
        <authorList>
            <person name="Varghese N."/>
            <person name="Submissions S."/>
        </authorList>
    </citation>
    <scope>NUCLEOTIDE SEQUENCE [LARGE SCALE GENOMIC DNA]</scope>
    <source>
        <strain evidence="3 4">22B</strain>
    </source>
</reference>
<proteinExistence type="inferred from homology"/>
<dbReference type="PIRSF" id="PIRSF017082">
    <property type="entry name" value="YflP"/>
    <property type="match status" value="1"/>
</dbReference>
<dbReference type="Gene3D" id="3.40.190.10">
    <property type="entry name" value="Periplasmic binding protein-like II"/>
    <property type="match status" value="1"/>
</dbReference>
<keyword evidence="3" id="KW-0675">Receptor</keyword>
<sequence length="320" mass="34405">MLKTKTLIAAVAVSLGLLSVSSAAYAAYPEKDITVVIPKNPGGGTDTTARGVINMMQKDFSVKFLPVNKPDGNGIVGMADIAAAKPDGYTLGMVTVELDIFPHQGKTKLSYKDYESIIAPIAAPAALIVAQDAPYNSLDDFVDYLKKHPGEVMMGNSGVGAIWHIATLAFEKEFGVKVKHIPYPNGTADIAAAMAGNHIQGTLADPSSFKSQIEAGKLKILAVMSAERTKMFPNVPTFRELGHDMTIRAWATLVAPKDTPKDVLDVLRASATKVANSPEFVEYFLKQGIDPTNIVGEEANKMMKDDDAMYAEFLAQIQKK</sequence>
<gene>
    <name evidence="3" type="ORF">SAMN04487865_100531</name>
</gene>
<dbReference type="EMBL" id="FOSF01000005">
    <property type="protein sequence ID" value="SFJ86793.1"/>
    <property type="molecule type" value="Genomic_DNA"/>
</dbReference>
<dbReference type="OrthoDB" id="5171643at2"/>
<dbReference type="SUPFAM" id="SSF53850">
    <property type="entry name" value="Periplasmic binding protein-like II"/>
    <property type="match status" value="1"/>
</dbReference>
<dbReference type="InterPro" id="IPR042100">
    <property type="entry name" value="Bug_dom1"/>
</dbReference>
<dbReference type="InterPro" id="IPR005064">
    <property type="entry name" value="BUG"/>
</dbReference>
<evidence type="ECO:0000256" key="1">
    <source>
        <dbReference type="ARBA" id="ARBA00006987"/>
    </source>
</evidence>
<keyword evidence="4" id="KW-1185">Reference proteome</keyword>
<dbReference type="CDD" id="cd07012">
    <property type="entry name" value="PBP2_Bug_TTT"/>
    <property type="match status" value="1"/>
</dbReference>